<keyword evidence="3" id="KW-0067">ATP-binding</keyword>
<dbReference type="SUPFAM" id="SSF52540">
    <property type="entry name" value="P-loop containing nucleoside triphosphate hydrolases"/>
    <property type="match status" value="2"/>
</dbReference>
<dbReference type="GO" id="GO:0006281">
    <property type="term" value="P:DNA repair"/>
    <property type="evidence" value="ECO:0007669"/>
    <property type="project" value="TreeGrafter"/>
</dbReference>
<name>N1QCP2_PSEFD</name>
<gene>
    <name evidence="7" type="ORF">MYCFIDRAFT_55645</name>
</gene>
<feature type="region of interest" description="Disordered" evidence="4">
    <location>
        <begin position="499"/>
        <end position="635"/>
    </location>
</feature>
<evidence type="ECO:0000256" key="4">
    <source>
        <dbReference type="SAM" id="MobiDB-lite"/>
    </source>
</evidence>
<dbReference type="STRING" id="383855.N1QCP2"/>
<dbReference type="InterPro" id="IPR014001">
    <property type="entry name" value="Helicase_ATP-bd"/>
</dbReference>
<dbReference type="AlphaFoldDB" id="N1QCP2"/>
<keyword evidence="2" id="KW-0378">Hydrolase</keyword>
<dbReference type="RefSeq" id="XP_007920171.1">
    <property type="nucleotide sequence ID" value="XM_007921980.1"/>
</dbReference>
<dbReference type="SMART" id="SM00487">
    <property type="entry name" value="DEXDc"/>
    <property type="match status" value="1"/>
</dbReference>
<dbReference type="InterPro" id="IPR050628">
    <property type="entry name" value="SNF2_RAD54_helicase_TF"/>
</dbReference>
<dbReference type="eggNOG" id="KOG1001">
    <property type="taxonomic scope" value="Eukaryota"/>
</dbReference>
<feature type="compositionally biased region" description="Acidic residues" evidence="4">
    <location>
        <begin position="574"/>
        <end position="601"/>
    </location>
</feature>
<dbReference type="CDD" id="cd18793">
    <property type="entry name" value="SF2_C_SNF"/>
    <property type="match status" value="1"/>
</dbReference>
<dbReference type="Gene3D" id="3.40.50.300">
    <property type="entry name" value="P-loop containing nucleotide triphosphate hydrolases"/>
    <property type="match status" value="2"/>
</dbReference>
<evidence type="ECO:0000256" key="1">
    <source>
        <dbReference type="ARBA" id="ARBA00022741"/>
    </source>
</evidence>
<protein>
    <submittedName>
        <fullName evidence="7">Uncharacterized protein</fullName>
    </submittedName>
</protein>
<dbReference type="PANTHER" id="PTHR45626:SF14">
    <property type="entry name" value="ATP-DEPENDENT DNA HELICASE (EUROFUNG)"/>
    <property type="match status" value="1"/>
</dbReference>
<dbReference type="GO" id="GO:0016787">
    <property type="term" value="F:hydrolase activity"/>
    <property type="evidence" value="ECO:0007669"/>
    <property type="project" value="UniProtKB-KW"/>
</dbReference>
<dbReference type="EMBL" id="KB446555">
    <property type="protein sequence ID" value="EME89193.1"/>
    <property type="molecule type" value="Genomic_DNA"/>
</dbReference>
<evidence type="ECO:0000259" key="5">
    <source>
        <dbReference type="PROSITE" id="PS51192"/>
    </source>
</evidence>
<evidence type="ECO:0000256" key="3">
    <source>
        <dbReference type="ARBA" id="ARBA00022840"/>
    </source>
</evidence>
<dbReference type="KEGG" id="pfj:MYCFIDRAFT_55645"/>
<dbReference type="GO" id="GO:0005634">
    <property type="term" value="C:nucleus"/>
    <property type="evidence" value="ECO:0007669"/>
    <property type="project" value="TreeGrafter"/>
</dbReference>
<dbReference type="PROSITE" id="PS51192">
    <property type="entry name" value="HELICASE_ATP_BIND_1"/>
    <property type="match status" value="1"/>
</dbReference>
<dbReference type="InterPro" id="IPR000330">
    <property type="entry name" value="SNF2_N"/>
</dbReference>
<organism evidence="7 8">
    <name type="scientific">Pseudocercospora fijiensis (strain CIRAD86)</name>
    <name type="common">Black leaf streak disease fungus</name>
    <name type="synonym">Mycosphaerella fijiensis</name>
    <dbReference type="NCBI Taxonomy" id="383855"/>
    <lineage>
        <taxon>Eukaryota</taxon>
        <taxon>Fungi</taxon>
        <taxon>Dikarya</taxon>
        <taxon>Ascomycota</taxon>
        <taxon>Pezizomycotina</taxon>
        <taxon>Dothideomycetes</taxon>
        <taxon>Dothideomycetidae</taxon>
        <taxon>Mycosphaerellales</taxon>
        <taxon>Mycosphaerellaceae</taxon>
        <taxon>Pseudocercospora</taxon>
    </lineage>
</organism>
<dbReference type="CDD" id="cd18008">
    <property type="entry name" value="DEXDc_SHPRH-like"/>
    <property type="match status" value="1"/>
</dbReference>
<reference evidence="7 8" key="1">
    <citation type="journal article" date="2012" name="PLoS Pathog.">
        <title>Diverse lifestyles and strategies of plant pathogenesis encoded in the genomes of eighteen Dothideomycetes fungi.</title>
        <authorList>
            <person name="Ohm R.A."/>
            <person name="Feau N."/>
            <person name="Henrissat B."/>
            <person name="Schoch C.L."/>
            <person name="Horwitz B.A."/>
            <person name="Barry K.W."/>
            <person name="Condon B.J."/>
            <person name="Copeland A.C."/>
            <person name="Dhillon B."/>
            <person name="Glaser F."/>
            <person name="Hesse C.N."/>
            <person name="Kosti I."/>
            <person name="LaButti K."/>
            <person name="Lindquist E.A."/>
            <person name="Lucas S."/>
            <person name="Salamov A.A."/>
            <person name="Bradshaw R.E."/>
            <person name="Ciuffetti L."/>
            <person name="Hamelin R.C."/>
            <person name="Kema G.H.J."/>
            <person name="Lawrence C."/>
            <person name="Scott J.A."/>
            <person name="Spatafora J.W."/>
            <person name="Turgeon B.G."/>
            <person name="de Wit P.J.G.M."/>
            <person name="Zhong S."/>
            <person name="Goodwin S.B."/>
            <person name="Grigoriev I.V."/>
        </authorList>
    </citation>
    <scope>NUCLEOTIDE SEQUENCE [LARGE SCALE GENOMIC DNA]</scope>
    <source>
        <strain evidence="7 8">CIRAD86</strain>
    </source>
</reference>
<feature type="domain" description="Helicase C-terminal" evidence="6">
    <location>
        <begin position="639"/>
        <end position="796"/>
    </location>
</feature>
<proteinExistence type="predicted"/>
<feature type="region of interest" description="Disordered" evidence="4">
    <location>
        <begin position="42"/>
        <end position="71"/>
    </location>
</feature>
<keyword evidence="1" id="KW-0547">Nucleotide-binding</keyword>
<accession>N1QCP2</accession>
<feature type="compositionally biased region" description="Acidic residues" evidence="4">
    <location>
        <begin position="545"/>
        <end position="555"/>
    </location>
</feature>
<evidence type="ECO:0000313" key="7">
    <source>
        <dbReference type="EMBL" id="EME89193.1"/>
    </source>
</evidence>
<dbReference type="Pfam" id="PF00271">
    <property type="entry name" value="Helicase_C"/>
    <property type="match status" value="1"/>
</dbReference>
<dbReference type="OrthoDB" id="423559at2759"/>
<dbReference type="GeneID" id="19340232"/>
<keyword evidence="8" id="KW-1185">Reference proteome</keyword>
<dbReference type="VEuPathDB" id="FungiDB:MYCFIDRAFT_55645"/>
<feature type="compositionally biased region" description="Acidic residues" evidence="4">
    <location>
        <begin position="59"/>
        <end position="70"/>
    </location>
</feature>
<dbReference type="Proteomes" id="UP000016932">
    <property type="component" value="Unassembled WGS sequence"/>
</dbReference>
<feature type="compositionally biased region" description="Basic residues" evidence="4">
    <location>
        <begin position="499"/>
        <end position="518"/>
    </location>
</feature>
<evidence type="ECO:0000313" key="8">
    <source>
        <dbReference type="Proteomes" id="UP000016932"/>
    </source>
</evidence>
<dbReference type="InterPro" id="IPR049730">
    <property type="entry name" value="SNF2/RAD54-like_C"/>
</dbReference>
<dbReference type="InterPro" id="IPR001650">
    <property type="entry name" value="Helicase_C-like"/>
</dbReference>
<dbReference type="InterPro" id="IPR027417">
    <property type="entry name" value="P-loop_NTPase"/>
</dbReference>
<dbReference type="SMART" id="SM00490">
    <property type="entry name" value="HELICc"/>
    <property type="match status" value="1"/>
</dbReference>
<dbReference type="HOGENOM" id="CLU_000315_2_8_1"/>
<dbReference type="GO" id="GO:0008094">
    <property type="term" value="F:ATP-dependent activity, acting on DNA"/>
    <property type="evidence" value="ECO:0007669"/>
    <property type="project" value="TreeGrafter"/>
</dbReference>
<dbReference type="FunFam" id="3.40.50.10810:FF:000053">
    <property type="entry name" value="SNF2 family helicase/ATPase, putative"/>
    <property type="match status" value="1"/>
</dbReference>
<dbReference type="PANTHER" id="PTHR45626">
    <property type="entry name" value="TRANSCRIPTION TERMINATION FACTOR 2-RELATED"/>
    <property type="match status" value="1"/>
</dbReference>
<feature type="domain" description="Helicase ATP-binding" evidence="5">
    <location>
        <begin position="98"/>
        <end position="288"/>
    </location>
</feature>
<dbReference type="InterPro" id="IPR038718">
    <property type="entry name" value="SNF2-like_sf"/>
</dbReference>
<dbReference type="Gene3D" id="3.40.50.10810">
    <property type="entry name" value="Tandem AAA-ATPase domain"/>
    <property type="match status" value="1"/>
</dbReference>
<evidence type="ECO:0000256" key="2">
    <source>
        <dbReference type="ARBA" id="ARBA00022801"/>
    </source>
</evidence>
<evidence type="ECO:0000259" key="6">
    <source>
        <dbReference type="PROSITE" id="PS51194"/>
    </source>
</evidence>
<sequence length="850" mass="94948">MKKLLEAAFDDEAEKGKTRLRSRIKKVEKLQEEDTKTKSLASKLAALGVKQEEGAKKEEDEDEQEEEDGTVDGLAVKLLPHQVEGVSWMIDKEIGKTKTRGILPKGGILADDMGLGKTVQSVALMLTNPRPAIDAKPEFKGQKLPGKDVGKGTLVVAPLALIKQWESEIKSKVNKSHALKVLVHHGANRTKNSADLKKYDVVITTFQTLTSEHAGSNMNSEYGTRVGCFGVHWYRLMLDEAHSIKNRNAKSSLACCALNSWYRWCLTGTPMQNNLDELQSLIKFLRIKPYCELPRWKEQIIKPMKSGRGGLAMNRLQVFLKAFMKRRTKDILKKDGALNFGGKSATTEDGEAKNGSMQIVKREVMTVECQFDPVEKEYYDRLQARADKRLEQMMEAKGNADYIGALVLLLRLRQMCDHPQLIEMAMAKDKDAMTTGLPNGKRAGKNEGDEMDALTALMGGVSVETKNCDVCQIKLSAAESRDGAVRCSECEADLKAMKGKNSGKKQKKLRSKQRKSKPGKTVDDSGVAEDEPKPRRARNRKVVIDSDDEDEEDGGEWIVGKHARNARKAPVDNSDGDEDDEGGGETLDTIDSERSDEDDSQINDSPSRARKMKVVDSDDDTEVSGMSGFSKPKHAPSTKIRQLLRILHTETPKHKTIVFSQFTTMLDLIEPHLRHADIRFVRYDGSMRPDAREQSLNSLRNDKKTRVLLCSLKCGSLGLNLTAASRVVIVEPFWNPFVEEQAIDRVHRLNQTVDVKVFRLTIRETVEERILDLQEKKRELANAAIEGGAKGMGNLSMKDILGLFRHDAEAIEHGNDREYWAKFGDDNRLLDGPAHVSASGHVRDLSDVYV</sequence>
<dbReference type="Pfam" id="PF00176">
    <property type="entry name" value="SNF2-rel_dom"/>
    <property type="match status" value="1"/>
</dbReference>
<dbReference type="PROSITE" id="PS51194">
    <property type="entry name" value="HELICASE_CTER"/>
    <property type="match status" value="1"/>
</dbReference>
<dbReference type="GO" id="GO:0005524">
    <property type="term" value="F:ATP binding"/>
    <property type="evidence" value="ECO:0007669"/>
    <property type="project" value="UniProtKB-KW"/>
</dbReference>